<name>A0A8H4XNU4_9HYPO</name>
<gene>
    <name evidence="1" type="ORF">FZEAL_2169</name>
</gene>
<sequence>MNSNCSCHPAHGPNGPDYSKFQAVTVILNPDTVSRQDEPTKAIVFQSLPNGTLGFEQIDFKRAKLGAQEDGEVTGYYKPNPSPLAPVLQYKSNLVSLVYDDMIHVYGVTADPKSICLLSPVYMPLSGTDVGELHGKIAGCSDTKEQGWIYFQRRDSQGRYHIYEKNLNSSNDDPTKFGKTSNSWENTDVAALYDGDYRWIAYQTKGDDDGDTELQVLRLADSATNYVVKDSAKYLGKKLAAMAAAFITKNDKNMITLYFRGEGNLLYRSSSDTRDGSVSFSKPESLPGPIKLADDATLSVVPDPTRKLTVIYAVKTGGKQIKVFEDKWA</sequence>
<protein>
    <recommendedName>
        <fullName evidence="3">Fucose-specific lectin</fullName>
    </recommendedName>
</protein>
<dbReference type="Proteomes" id="UP000635477">
    <property type="component" value="Unassembled WGS sequence"/>
</dbReference>
<reference evidence="1" key="1">
    <citation type="journal article" date="2020" name="BMC Genomics">
        <title>Correction to: Identification and distribution of gene clusters required for synthesis of sphingolipid metabolism inhibitors in diverse species of the filamentous fungus Fusarium.</title>
        <authorList>
            <person name="Kim H.S."/>
            <person name="Lohmar J.M."/>
            <person name="Busman M."/>
            <person name="Brown D.W."/>
            <person name="Naumann T.A."/>
            <person name="Divon H.H."/>
            <person name="Lysoe E."/>
            <person name="Uhlig S."/>
            <person name="Proctor R.H."/>
        </authorList>
    </citation>
    <scope>NUCLEOTIDE SEQUENCE</scope>
    <source>
        <strain evidence="1">NRRL 22465</strain>
    </source>
</reference>
<organism evidence="1 2">
    <name type="scientific">Fusarium zealandicum</name>
    <dbReference type="NCBI Taxonomy" id="1053134"/>
    <lineage>
        <taxon>Eukaryota</taxon>
        <taxon>Fungi</taxon>
        <taxon>Dikarya</taxon>
        <taxon>Ascomycota</taxon>
        <taxon>Pezizomycotina</taxon>
        <taxon>Sordariomycetes</taxon>
        <taxon>Hypocreomycetidae</taxon>
        <taxon>Hypocreales</taxon>
        <taxon>Nectriaceae</taxon>
        <taxon>Fusarium</taxon>
        <taxon>Fusarium staphyleae species complex</taxon>
    </lineage>
</organism>
<evidence type="ECO:0000313" key="1">
    <source>
        <dbReference type="EMBL" id="KAF4982146.1"/>
    </source>
</evidence>
<comment type="caution">
    <text evidence="1">The sequence shown here is derived from an EMBL/GenBank/DDBJ whole genome shotgun (WGS) entry which is preliminary data.</text>
</comment>
<dbReference type="OrthoDB" id="5243788at2759"/>
<accession>A0A8H4XNU4</accession>
<evidence type="ECO:0000313" key="2">
    <source>
        <dbReference type="Proteomes" id="UP000635477"/>
    </source>
</evidence>
<evidence type="ECO:0008006" key="3">
    <source>
        <dbReference type="Google" id="ProtNLM"/>
    </source>
</evidence>
<dbReference type="AlphaFoldDB" id="A0A8H4XNU4"/>
<proteinExistence type="predicted"/>
<reference evidence="1" key="2">
    <citation type="submission" date="2020-05" db="EMBL/GenBank/DDBJ databases">
        <authorList>
            <person name="Kim H.-S."/>
            <person name="Proctor R.H."/>
            <person name="Brown D.W."/>
        </authorList>
    </citation>
    <scope>NUCLEOTIDE SEQUENCE</scope>
    <source>
        <strain evidence="1">NRRL 22465</strain>
    </source>
</reference>
<dbReference type="SUPFAM" id="SSF89372">
    <property type="entry name" value="Fucose-specific lectin"/>
    <property type="match status" value="1"/>
</dbReference>
<keyword evidence="2" id="KW-1185">Reference proteome</keyword>
<dbReference type="EMBL" id="JABEYC010000132">
    <property type="protein sequence ID" value="KAF4982146.1"/>
    <property type="molecule type" value="Genomic_DNA"/>
</dbReference>